<geneLocation type="plasmid" evidence="2 3">
    <name>pET45</name>
</geneLocation>
<dbReference type="Pfam" id="PF10784">
    <property type="entry name" value="Plasmid_stab_B"/>
    <property type="match status" value="1"/>
</dbReference>
<reference evidence="2 3" key="1">
    <citation type="journal article" date="2008" name="Environ. Microbiol.">
        <title>The genome of Erwinia tasmaniensis strain Et1/99, a non-pathogenic bacterium in the genus Erwinia.</title>
        <authorList>
            <person name="Kube M."/>
            <person name="Migdoll A.M."/>
            <person name="Mueller I."/>
            <person name="Kuhl H."/>
            <person name="Beck A."/>
            <person name="Reinhardt R."/>
            <person name="Geider K."/>
        </authorList>
    </citation>
    <scope>NUCLEOTIDE SEQUENCE [LARGE SCALE GENOMIC DNA]</scope>
    <source>
        <strain evidence="3">DSM 17950 / CFBP 7177 / CIP 109463 / NCPPB 4357 / Et1/99</strain>
        <plasmid evidence="3">pET45</plasmid>
    </source>
</reference>
<dbReference type="KEGG" id="eta:ETA_pET450410"/>
<dbReference type="InterPro" id="IPR038307">
    <property type="entry name" value="StbB_sf"/>
</dbReference>
<dbReference type="InterPro" id="IPR019720">
    <property type="entry name" value="Plasmid_stability_protein_StbB"/>
</dbReference>
<dbReference type="Proteomes" id="UP000001726">
    <property type="component" value="Plasmid pET45"/>
</dbReference>
<evidence type="ECO:0000313" key="3">
    <source>
        <dbReference type="Proteomes" id="UP000001726"/>
    </source>
</evidence>
<name>B2VB49_ERWT9</name>
<protein>
    <submittedName>
        <fullName evidence="2">Plasmid stable inheritance protein</fullName>
    </submittedName>
</protein>
<proteinExistence type="predicted"/>
<keyword evidence="2" id="KW-0614">Plasmid</keyword>
<dbReference type="Gene3D" id="6.10.290.20">
    <property type="match status" value="1"/>
</dbReference>
<gene>
    <name evidence="2" type="primary">stbB</name>
    <name evidence="2" type="ordered locus">ETA_pET450410</name>
</gene>
<dbReference type="HOGENOM" id="CLU_2000414_0_0_6"/>
<dbReference type="RefSeq" id="WP_012443502.1">
    <property type="nucleotide sequence ID" value="NC_010699.1"/>
</dbReference>
<organism evidence="2 3">
    <name type="scientific">Erwinia tasmaniensis (strain DSM 17950 / CFBP 7177 / CIP 109463 / NCPPB 4357 / Et1/99)</name>
    <dbReference type="NCBI Taxonomy" id="465817"/>
    <lineage>
        <taxon>Bacteria</taxon>
        <taxon>Pseudomonadati</taxon>
        <taxon>Pseudomonadota</taxon>
        <taxon>Gammaproteobacteria</taxon>
        <taxon>Enterobacterales</taxon>
        <taxon>Erwiniaceae</taxon>
        <taxon>Erwinia</taxon>
    </lineage>
</organism>
<dbReference type="EMBL" id="CU468132">
    <property type="protein sequence ID" value="CAO94985.1"/>
    <property type="molecule type" value="Genomic_DNA"/>
</dbReference>
<feature type="region of interest" description="Disordered" evidence="1">
    <location>
        <begin position="94"/>
        <end position="115"/>
    </location>
</feature>
<evidence type="ECO:0000313" key="2">
    <source>
        <dbReference type="EMBL" id="CAO94985.1"/>
    </source>
</evidence>
<accession>B2VB49</accession>
<evidence type="ECO:0000256" key="1">
    <source>
        <dbReference type="SAM" id="MobiDB-lite"/>
    </source>
</evidence>
<sequence length="124" mass="13071">MKSATIKKLMVNLKPDDKPGDRLICDGVESVPLKERGTFFRESLLLGALFRKSHPEVLKIAALVASMHDDPTIETVLNTYASMNGGKGIAFDGGSASAPTGKGAKVQEASPATETAAKNLKGIM</sequence>
<dbReference type="AlphaFoldDB" id="B2VB49"/>
<keyword evidence="3" id="KW-1185">Reference proteome</keyword>
<dbReference type="OrthoDB" id="6592185at2"/>